<keyword evidence="6" id="KW-0547">Nucleotide-binding</keyword>
<gene>
    <name evidence="11" type="primary">aroK_8</name>
    <name evidence="11" type="ORF">SDC9_24806</name>
</gene>
<dbReference type="GO" id="GO:0009423">
    <property type="term" value="P:chorismate biosynthetic process"/>
    <property type="evidence" value="ECO:0007669"/>
    <property type="project" value="UniProtKB-UniPathway"/>
</dbReference>
<organism evidence="11">
    <name type="scientific">bioreactor metagenome</name>
    <dbReference type="NCBI Taxonomy" id="1076179"/>
    <lineage>
        <taxon>unclassified sequences</taxon>
        <taxon>metagenomes</taxon>
        <taxon>ecological metagenomes</taxon>
    </lineage>
</organism>
<name>A0A644UJ29_9ZZZZ</name>
<sequence length="166" mass="18525">MNNIILIGMPGCGKTTIGRELAKKLGRYFFDADQVLEEVSGQTIHELFAQGEETFRDAESETIVYLASKVKGVIATGGGVIKREENMQVLGNSGVIIFINRSPEEIIADIDTETRPLLAEGKERIHQLYAERIELYRKYADYEVGTGKKWSEILPEIFAILEGMGI</sequence>
<evidence type="ECO:0000256" key="8">
    <source>
        <dbReference type="ARBA" id="ARBA00022840"/>
    </source>
</evidence>
<dbReference type="AlphaFoldDB" id="A0A644UJ29"/>
<comment type="catalytic activity">
    <reaction evidence="10">
        <text>shikimate + ATP = 3-phosphoshikimate + ADP + H(+)</text>
        <dbReference type="Rhea" id="RHEA:13121"/>
        <dbReference type="ChEBI" id="CHEBI:15378"/>
        <dbReference type="ChEBI" id="CHEBI:30616"/>
        <dbReference type="ChEBI" id="CHEBI:36208"/>
        <dbReference type="ChEBI" id="CHEBI:145989"/>
        <dbReference type="ChEBI" id="CHEBI:456216"/>
        <dbReference type="EC" id="2.7.1.71"/>
    </reaction>
</comment>
<dbReference type="EC" id="2.7.1.71" evidence="3"/>
<evidence type="ECO:0000256" key="3">
    <source>
        <dbReference type="ARBA" id="ARBA00012154"/>
    </source>
</evidence>
<dbReference type="PRINTS" id="PR01100">
    <property type="entry name" value="SHIKIMTKNASE"/>
</dbReference>
<evidence type="ECO:0000256" key="10">
    <source>
        <dbReference type="ARBA" id="ARBA00048567"/>
    </source>
</evidence>
<evidence type="ECO:0000256" key="9">
    <source>
        <dbReference type="ARBA" id="ARBA00023141"/>
    </source>
</evidence>
<dbReference type="HAMAP" id="MF_00109">
    <property type="entry name" value="Shikimate_kinase"/>
    <property type="match status" value="1"/>
</dbReference>
<dbReference type="GO" id="GO:0005524">
    <property type="term" value="F:ATP binding"/>
    <property type="evidence" value="ECO:0007669"/>
    <property type="project" value="UniProtKB-KW"/>
</dbReference>
<evidence type="ECO:0000313" key="11">
    <source>
        <dbReference type="EMBL" id="MPL78934.1"/>
    </source>
</evidence>
<dbReference type="Gene3D" id="3.40.50.300">
    <property type="entry name" value="P-loop containing nucleotide triphosphate hydrolases"/>
    <property type="match status" value="1"/>
</dbReference>
<accession>A0A644UJ29</accession>
<dbReference type="InterPro" id="IPR031322">
    <property type="entry name" value="Shikimate/glucono_kinase"/>
</dbReference>
<keyword evidence="9" id="KW-0057">Aromatic amino acid biosynthesis</keyword>
<dbReference type="GO" id="GO:0008652">
    <property type="term" value="P:amino acid biosynthetic process"/>
    <property type="evidence" value="ECO:0007669"/>
    <property type="project" value="UniProtKB-KW"/>
</dbReference>
<evidence type="ECO:0000256" key="5">
    <source>
        <dbReference type="ARBA" id="ARBA00022679"/>
    </source>
</evidence>
<dbReference type="GO" id="GO:0005829">
    <property type="term" value="C:cytosol"/>
    <property type="evidence" value="ECO:0007669"/>
    <property type="project" value="TreeGrafter"/>
</dbReference>
<dbReference type="SUPFAM" id="SSF52540">
    <property type="entry name" value="P-loop containing nucleoside triphosphate hydrolases"/>
    <property type="match status" value="1"/>
</dbReference>
<dbReference type="CDD" id="cd00464">
    <property type="entry name" value="SK"/>
    <property type="match status" value="1"/>
</dbReference>
<dbReference type="EMBL" id="VSSQ01000121">
    <property type="protein sequence ID" value="MPL78934.1"/>
    <property type="molecule type" value="Genomic_DNA"/>
</dbReference>
<dbReference type="UniPathway" id="UPA00053">
    <property type="reaction ID" value="UER00088"/>
</dbReference>
<dbReference type="GO" id="GO:0009073">
    <property type="term" value="P:aromatic amino acid family biosynthetic process"/>
    <property type="evidence" value="ECO:0007669"/>
    <property type="project" value="UniProtKB-KW"/>
</dbReference>
<comment type="caution">
    <text evidence="11">The sequence shown here is derived from an EMBL/GenBank/DDBJ whole genome shotgun (WGS) entry which is preliminary data.</text>
</comment>
<evidence type="ECO:0000256" key="7">
    <source>
        <dbReference type="ARBA" id="ARBA00022777"/>
    </source>
</evidence>
<keyword evidence="4" id="KW-0028">Amino-acid biosynthesis</keyword>
<keyword evidence="7 11" id="KW-0418">Kinase</keyword>
<evidence type="ECO:0000256" key="6">
    <source>
        <dbReference type="ARBA" id="ARBA00022741"/>
    </source>
</evidence>
<protein>
    <recommendedName>
        <fullName evidence="3">shikimate kinase</fullName>
        <ecNumber evidence="3">2.7.1.71</ecNumber>
    </recommendedName>
</protein>
<evidence type="ECO:0000256" key="4">
    <source>
        <dbReference type="ARBA" id="ARBA00022605"/>
    </source>
</evidence>
<evidence type="ECO:0000256" key="1">
    <source>
        <dbReference type="ARBA" id="ARBA00004842"/>
    </source>
</evidence>
<evidence type="ECO:0000256" key="2">
    <source>
        <dbReference type="ARBA" id="ARBA00006997"/>
    </source>
</evidence>
<reference evidence="11" key="1">
    <citation type="submission" date="2019-08" db="EMBL/GenBank/DDBJ databases">
        <authorList>
            <person name="Kucharzyk K."/>
            <person name="Murdoch R.W."/>
            <person name="Higgins S."/>
            <person name="Loffler F."/>
        </authorList>
    </citation>
    <scope>NUCLEOTIDE SEQUENCE</scope>
</reference>
<comment type="similarity">
    <text evidence="2">Belongs to the shikimate kinase family.</text>
</comment>
<keyword evidence="8" id="KW-0067">ATP-binding</keyword>
<dbReference type="GO" id="GO:0004765">
    <property type="term" value="F:shikimate kinase activity"/>
    <property type="evidence" value="ECO:0007669"/>
    <property type="project" value="UniProtKB-EC"/>
</dbReference>
<dbReference type="Pfam" id="PF01202">
    <property type="entry name" value="SKI"/>
    <property type="match status" value="1"/>
</dbReference>
<dbReference type="PANTHER" id="PTHR21087">
    <property type="entry name" value="SHIKIMATE KINASE"/>
    <property type="match status" value="1"/>
</dbReference>
<dbReference type="InterPro" id="IPR000623">
    <property type="entry name" value="Shikimate_kinase/TSH1"/>
</dbReference>
<proteinExistence type="inferred from homology"/>
<keyword evidence="5 11" id="KW-0808">Transferase</keyword>
<dbReference type="PROSITE" id="PS01128">
    <property type="entry name" value="SHIKIMATE_KINASE"/>
    <property type="match status" value="1"/>
</dbReference>
<dbReference type="InterPro" id="IPR027417">
    <property type="entry name" value="P-loop_NTPase"/>
</dbReference>
<dbReference type="InterPro" id="IPR023000">
    <property type="entry name" value="Shikimate_kinase_CS"/>
</dbReference>
<comment type="pathway">
    <text evidence="1">Metabolic intermediate biosynthesis; chorismate biosynthesis; chorismate from D-erythrose 4-phosphate and phosphoenolpyruvate: step 5/7.</text>
</comment>
<dbReference type="PANTHER" id="PTHR21087:SF16">
    <property type="entry name" value="SHIKIMATE KINASE 1, CHLOROPLASTIC"/>
    <property type="match status" value="1"/>
</dbReference>